<evidence type="ECO:0000313" key="1">
    <source>
        <dbReference type="EMBL" id="AIY15614.1"/>
    </source>
</evidence>
<dbReference type="eggNOG" id="COG0346">
    <property type="taxonomic scope" value="Bacteria"/>
</dbReference>
<dbReference type="EMBL" id="CP009896">
    <property type="protein sequence ID" value="AIY15614.1"/>
    <property type="molecule type" value="Genomic_DNA"/>
</dbReference>
<reference evidence="1 2" key="1">
    <citation type="journal article" date="2015" name="Genome Announc.">
        <title>Complete Genome Sequence of Steroid-Transforming Nocardioides simplex VKM Ac-2033D.</title>
        <authorList>
            <person name="Shtratnikova V.Y."/>
            <person name="Schelkunov M.I."/>
            <person name="Pekov Y.A."/>
            <person name="Fokina V.V."/>
            <person name="Logacheva M.D."/>
            <person name="Sokolov S.L."/>
            <person name="Bragin E.Y."/>
            <person name="Ashapkin V.V."/>
            <person name="Donova M.V."/>
        </authorList>
    </citation>
    <scope>NUCLEOTIDE SEQUENCE [LARGE SCALE GENOMIC DNA]</scope>
    <source>
        <strain evidence="1 2">VKM Ac-2033D</strain>
    </source>
</reference>
<dbReference type="SUPFAM" id="SSF54593">
    <property type="entry name" value="Glyoxalase/Bleomycin resistance protein/Dihydroxybiphenyl dioxygenase"/>
    <property type="match status" value="1"/>
</dbReference>
<dbReference type="Gene3D" id="3.10.180.10">
    <property type="entry name" value="2,3-Dihydroxybiphenyl 1,2-Dioxygenase, domain 1"/>
    <property type="match status" value="1"/>
</dbReference>
<dbReference type="KEGG" id="psim:KR76_00365"/>
<dbReference type="HOGENOM" id="CLU_095685_0_0_11"/>
<dbReference type="STRING" id="2045.KR76_00365"/>
<dbReference type="RefSeq" id="WP_038675820.1">
    <property type="nucleotide sequence ID" value="NZ_BJMC01000016.1"/>
</dbReference>
<protein>
    <submittedName>
        <fullName evidence="1">Uncharacterized protein</fullName>
    </submittedName>
</protein>
<evidence type="ECO:0000313" key="2">
    <source>
        <dbReference type="Proteomes" id="UP000030300"/>
    </source>
</evidence>
<dbReference type="GeneID" id="96607461"/>
<organism evidence="1 2">
    <name type="scientific">Nocardioides simplex</name>
    <name type="common">Arthrobacter simplex</name>
    <dbReference type="NCBI Taxonomy" id="2045"/>
    <lineage>
        <taxon>Bacteria</taxon>
        <taxon>Bacillati</taxon>
        <taxon>Actinomycetota</taxon>
        <taxon>Actinomycetes</taxon>
        <taxon>Propionibacteriales</taxon>
        <taxon>Nocardioidaceae</taxon>
        <taxon>Pimelobacter</taxon>
    </lineage>
</organism>
<gene>
    <name evidence="1" type="ORF">KR76_00365</name>
</gene>
<name>A0A0A1DEK7_NOCSI</name>
<dbReference type="AlphaFoldDB" id="A0A0A1DEK7"/>
<accession>A0A0A1DEK7</accession>
<dbReference type="Proteomes" id="UP000030300">
    <property type="component" value="Chromosome"/>
</dbReference>
<dbReference type="InterPro" id="IPR029068">
    <property type="entry name" value="Glyas_Bleomycin-R_OHBP_Dase"/>
</dbReference>
<keyword evidence="2" id="KW-1185">Reference proteome</keyword>
<sequence>MTHWSILRQVVLGVEDVEVAAKEVREELGLGAGFEDPMLADIGLADHTIRVGPVAHLELVAPLHADVSIAQWLAKGGGPGGYCLSIQVSDVDERAAAAERLGIRLVADLPVDGHRVVQLHPADMGLLVELDGIADPDVWFWDAIEVPEPAAPQVVDVLAVEMSSPDPQAQAERWSAVFDVPLEEVDGTPQLRLGERVVRFVAGERKTFTAVDLAAAPGVAPRTVQLSGVEVRVR</sequence>
<proteinExistence type="predicted"/>
<dbReference type="OrthoDB" id="3743674at2"/>